<gene>
    <name evidence="4" type="ORF">ENG63_04125</name>
</gene>
<accession>A0A7C0U2K1</accession>
<dbReference type="Proteomes" id="UP000886289">
    <property type="component" value="Unassembled WGS sequence"/>
</dbReference>
<keyword evidence="1" id="KW-0547">Nucleotide-binding</keyword>
<dbReference type="AlphaFoldDB" id="A0A7C0U2K1"/>
<feature type="domain" description="MCM C-terminal AAA(+) ATPase" evidence="3">
    <location>
        <begin position="90"/>
        <end position="186"/>
    </location>
</feature>
<dbReference type="Pfam" id="PF00493">
    <property type="entry name" value="MCM"/>
    <property type="match status" value="1"/>
</dbReference>
<reference evidence="4" key="1">
    <citation type="journal article" date="2020" name="mSystems">
        <title>Genome- and Community-Level Interaction Insights into Carbon Utilization and Element Cycling Functions of Hydrothermarchaeota in Hydrothermal Sediment.</title>
        <authorList>
            <person name="Zhou Z."/>
            <person name="Liu Y."/>
            <person name="Xu W."/>
            <person name="Pan J."/>
            <person name="Luo Z.H."/>
            <person name="Li M."/>
        </authorList>
    </citation>
    <scope>NUCLEOTIDE SEQUENCE [LARGE SCALE GENOMIC DNA]</scope>
    <source>
        <strain evidence="4">HyVt-233</strain>
    </source>
</reference>
<name>A0A7C0U2K1_DESA2</name>
<organism evidence="4">
    <name type="scientific">Desulfofervidus auxilii</name>
    <dbReference type="NCBI Taxonomy" id="1621989"/>
    <lineage>
        <taxon>Bacteria</taxon>
        <taxon>Pseudomonadati</taxon>
        <taxon>Thermodesulfobacteriota</taxon>
        <taxon>Candidatus Desulfofervidia</taxon>
        <taxon>Candidatus Desulfofervidales</taxon>
        <taxon>Candidatus Desulfofervidaceae</taxon>
        <taxon>Candidatus Desulfofervidus</taxon>
    </lineage>
</organism>
<sequence>MNLKTILDGFSESIPIKTTKNIKIIKDTLVYLLVCDKLNVFVIAPPSVGAKTSMSRFFVDIIPDRFFLISGAGSITKAGVRDRIIEIGKRKGLLFFDEVHNAPPEVKKLLYDLLQFHRVLTIKKMGFRTVTSDIQVYCNILATANPIDSYWARYGDINKMKEQIPLDPVIMRRFHLVIPVEDYNPKEFREICSDTGKNINKEELINKIETFIRASKEIEVIQKEIPKYVVDYLMKLKENNDYLLFPVTPELKVAITELAKGTARLSTLLNPKKYKEYVEKGIVIKDEHWKFALDFFNRTLKQYMPENIYNKYFKI</sequence>
<dbReference type="SUPFAM" id="SSF52540">
    <property type="entry name" value="P-loop containing nucleoside triphosphate hydrolases"/>
    <property type="match status" value="1"/>
</dbReference>
<dbReference type="EMBL" id="DRBS01000158">
    <property type="protein sequence ID" value="HDD44033.1"/>
    <property type="molecule type" value="Genomic_DNA"/>
</dbReference>
<evidence type="ECO:0000256" key="2">
    <source>
        <dbReference type="ARBA" id="ARBA00022840"/>
    </source>
</evidence>
<comment type="caution">
    <text evidence="4">The sequence shown here is derived from an EMBL/GenBank/DDBJ whole genome shotgun (WGS) entry which is preliminary data.</text>
</comment>
<dbReference type="Gene3D" id="3.40.50.300">
    <property type="entry name" value="P-loop containing nucleotide triphosphate hydrolases"/>
    <property type="match status" value="1"/>
</dbReference>
<proteinExistence type="predicted"/>
<evidence type="ECO:0000313" key="4">
    <source>
        <dbReference type="EMBL" id="HDD44033.1"/>
    </source>
</evidence>
<dbReference type="InterPro" id="IPR027417">
    <property type="entry name" value="P-loop_NTPase"/>
</dbReference>
<evidence type="ECO:0000256" key="1">
    <source>
        <dbReference type="ARBA" id="ARBA00022741"/>
    </source>
</evidence>
<keyword evidence="2" id="KW-0067">ATP-binding</keyword>
<evidence type="ECO:0000259" key="3">
    <source>
        <dbReference type="Pfam" id="PF00493"/>
    </source>
</evidence>
<dbReference type="InterPro" id="IPR001208">
    <property type="entry name" value="MCM_dom"/>
</dbReference>
<dbReference type="GO" id="GO:0005524">
    <property type="term" value="F:ATP binding"/>
    <property type="evidence" value="ECO:0007669"/>
    <property type="project" value="UniProtKB-KW"/>
</dbReference>
<dbReference type="GO" id="GO:0003677">
    <property type="term" value="F:DNA binding"/>
    <property type="evidence" value="ECO:0007669"/>
    <property type="project" value="InterPro"/>
</dbReference>
<protein>
    <recommendedName>
        <fullName evidence="3">MCM C-terminal AAA(+) ATPase domain-containing protein</fullName>
    </recommendedName>
</protein>